<sequence length="221" mass="24587">MNQHPSLCPMCDEGQLIEHTHDRQDEIDGYGFTIRGLVHSLCDHCGEYIVAPEQSRQNKRTIIEARYQATVERDQAERLSPPDILRIRKELGITQAQAARVFGGGPSAFSKYEHGDVAPSEGMERLLHLADRVPEAANWLLRRAGLPAKYQMEPPLTHAKVPAASELAAERYQVSPGLSYRVALPDWMRTRESKLHADTFSYTIGKAANDSGAPDLDLALS</sequence>
<accession>A0A2K8UJI6</accession>
<dbReference type="NCBIfam" id="TIGR03831">
    <property type="entry name" value="YgiT_finger"/>
    <property type="match status" value="1"/>
</dbReference>
<keyword evidence="2" id="KW-0614">Plasmid</keyword>
<dbReference type="CDD" id="cd00093">
    <property type="entry name" value="HTH_XRE"/>
    <property type="match status" value="1"/>
</dbReference>
<dbReference type="Gene3D" id="1.10.260.40">
    <property type="entry name" value="lambda repressor-like DNA-binding domains"/>
    <property type="match status" value="1"/>
</dbReference>
<dbReference type="NCBIfam" id="TIGR03830">
    <property type="entry name" value="CxxCG_CxxCG_HTH"/>
    <property type="match status" value="1"/>
</dbReference>
<proteinExistence type="predicted"/>
<protein>
    <recommendedName>
        <fullName evidence="1">HTH cro/C1-type domain-containing protein</fullName>
    </recommendedName>
</protein>
<gene>
    <name evidence="2" type="ORF">THSYN_32960</name>
</gene>
<reference evidence="2 3" key="1">
    <citation type="submission" date="2017-03" db="EMBL/GenBank/DDBJ databases">
        <title>Complete genome sequence of Candidatus 'Thiodictyon syntrophicum' sp. nov. strain Cad16T, a photolithoautotroph purple sulfur bacterium isolated from an alpine meromictic lake.</title>
        <authorList>
            <person name="Luedin S.M."/>
            <person name="Pothier J.F."/>
            <person name="Danza F."/>
            <person name="Storelli N."/>
            <person name="Wittwer M."/>
            <person name="Tonolla M."/>
        </authorList>
    </citation>
    <scope>NUCLEOTIDE SEQUENCE [LARGE SCALE GENOMIC DNA]</scope>
    <source>
        <strain evidence="2 3">Cad16T</strain>
        <plasmid evidence="3">Plasmid pts485</plasmid>
    </source>
</reference>
<name>A0A2K8UJI6_9GAMM</name>
<dbReference type="EMBL" id="CP020372">
    <property type="protein sequence ID" value="AUB85700.1"/>
    <property type="molecule type" value="Genomic_DNA"/>
</dbReference>
<dbReference type="InterPro" id="IPR010982">
    <property type="entry name" value="Lambda_DNA-bd_dom_sf"/>
</dbReference>
<dbReference type="InterPro" id="IPR022452">
    <property type="entry name" value="MqsA"/>
</dbReference>
<dbReference type="KEGG" id="tsy:THSYN_32960"/>
<dbReference type="InterPro" id="IPR001387">
    <property type="entry name" value="Cro/C1-type_HTH"/>
</dbReference>
<dbReference type="AlphaFoldDB" id="A0A2K8UJI6"/>
<geneLocation type="plasmid" evidence="3">
    <name>pts485</name>
</geneLocation>
<dbReference type="PROSITE" id="PS50943">
    <property type="entry name" value="HTH_CROC1"/>
    <property type="match status" value="1"/>
</dbReference>
<dbReference type="RefSeq" id="WP_100923304.1">
    <property type="nucleotide sequence ID" value="NZ_CP020372.1"/>
</dbReference>
<keyword evidence="3" id="KW-1185">Reference proteome</keyword>
<evidence type="ECO:0000313" key="3">
    <source>
        <dbReference type="Proteomes" id="UP000232638"/>
    </source>
</evidence>
<dbReference type="Gene3D" id="3.10.20.860">
    <property type="match status" value="1"/>
</dbReference>
<dbReference type="GO" id="GO:0003677">
    <property type="term" value="F:DNA binding"/>
    <property type="evidence" value="ECO:0007669"/>
    <property type="project" value="InterPro"/>
</dbReference>
<dbReference type="InterPro" id="IPR022453">
    <property type="entry name" value="Znf_MqsA-type"/>
</dbReference>
<dbReference type="Proteomes" id="UP000232638">
    <property type="component" value="Plasmid pTs485"/>
</dbReference>
<dbReference type="SUPFAM" id="SSF47413">
    <property type="entry name" value="lambda repressor-like DNA-binding domains"/>
    <property type="match status" value="1"/>
</dbReference>
<dbReference type="OrthoDB" id="7349669at2"/>
<feature type="domain" description="HTH cro/C1-type" evidence="1">
    <location>
        <begin position="84"/>
        <end position="120"/>
    </location>
</feature>
<evidence type="ECO:0000259" key="1">
    <source>
        <dbReference type="PROSITE" id="PS50943"/>
    </source>
</evidence>
<dbReference type="Pfam" id="PF15731">
    <property type="entry name" value="MqsA_antitoxin"/>
    <property type="match status" value="1"/>
</dbReference>
<dbReference type="InterPro" id="IPR032758">
    <property type="entry name" value="MqsA/HigA-2"/>
</dbReference>
<organism evidence="2 3">
    <name type="scientific">Candidatus Thiodictyon syntrophicum</name>
    <dbReference type="NCBI Taxonomy" id="1166950"/>
    <lineage>
        <taxon>Bacteria</taxon>
        <taxon>Pseudomonadati</taxon>
        <taxon>Pseudomonadota</taxon>
        <taxon>Gammaproteobacteria</taxon>
        <taxon>Chromatiales</taxon>
        <taxon>Chromatiaceae</taxon>
        <taxon>Thiodictyon</taxon>
    </lineage>
</organism>
<evidence type="ECO:0000313" key="2">
    <source>
        <dbReference type="EMBL" id="AUB85700.1"/>
    </source>
</evidence>